<dbReference type="Proteomes" id="UP000837857">
    <property type="component" value="Chromosome 13"/>
</dbReference>
<dbReference type="EMBL" id="OW152825">
    <property type="protein sequence ID" value="CAH2041358.1"/>
    <property type="molecule type" value="Genomic_DNA"/>
</dbReference>
<evidence type="ECO:0000313" key="1">
    <source>
        <dbReference type="EMBL" id="CAH2041358.1"/>
    </source>
</evidence>
<sequence>MAILNASARRAQSGLRVCESGTRDAHVWIVLLRRALSVYRAVLRPASAPHACVLQHRIFRRRSSWISVPWCSFVIGVISCQPPADKGRSVVLSVTISGAGP</sequence>
<protein>
    <submittedName>
        <fullName evidence="1">Uncharacterized protein</fullName>
    </submittedName>
</protein>
<reference evidence="1" key="1">
    <citation type="submission" date="2022-03" db="EMBL/GenBank/DDBJ databases">
        <authorList>
            <person name="Martin H S."/>
        </authorList>
    </citation>
    <scope>NUCLEOTIDE SEQUENCE</scope>
</reference>
<proteinExistence type="predicted"/>
<gene>
    <name evidence="1" type="ORF">IPOD504_LOCUS3111</name>
</gene>
<evidence type="ECO:0000313" key="2">
    <source>
        <dbReference type="Proteomes" id="UP000837857"/>
    </source>
</evidence>
<feature type="non-terminal residue" evidence="1">
    <location>
        <position position="101"/>
    </location>
</feature>
<keyword evidence="2" id="KW-1185">Reference proteome</keyword>
<organism evidence="1 2">
    <name type="scientific">Iphiclides podalirius</name>
    <name type="common">scarce swallowtail</name>
    <dbReference type="NCBI Taxonomy" id="110791"/>
    <lineage>
        <taxon>Eukaryota</taxon>
        <taxon>Metazoa</taxon>
        <taxon>Ecdysozoa</taxon>
        <taxon>Arthropoda</taxon>
        <taxon>Hexapoda</taxon>
        <taxon>Insecta</taxon>
        <taxon>Pterygota</taxon>
        <taxon>Neoptera</taxon>
        <taxon>Endopterygota</taxon>
        <taxon>Lepidoptera</taxon>
        <taxon>Glossata</taxon>
        <taxon>Ditrysia</taxon>
        <taxon>Papilionoidea</taxon>
        <taxon>Papilionidae</taxon>
        <taxon>Papilioninae</taxon>
        <taxon>Iphiclides</taxon>
    </lineage>
</organism>
<name>A0ABN8HXI4_9NEOP</name>
<accession>A0ABN8HXI4</accession>